<evidence type="ECO:0000313" key="5">
    <source>
        <dbReference type="Proteomes" id="UP000293142"/>
    </source>
</evidence>
<feature type="domain" description="GFO/IDH/MocA-like oxidoreductase" evidence="3">
    <location>
        <begin position="149"/>
        <end position="256"/>
    </location>
</feature>
<dbReference type="Gene3D" id="3.40.50.720">
    <property type="entry name" value="NAD(P)-binding Rossmann-like Domain"/>
    <property type="match status" value="1"/>
</dbReference>
<dbReference type="Proteomes" id="UP000293142">
    <property type="component" value="Unassembled WGS sequence"/>
</dbReference>
<name>A0A4Q9DW17_9BACL</name>
<evidence type="ECO:0000259" key="2">
    <source>
        <dbReference type="Pfam" id="PF01408"/>
    </source>
</evidence>
<dbReference type="Pfam" id="PF01408">
    <property type="entry name" value="GFO_IDH_MocA"/>
    <property type="match status" value="1"/>
</dbReference>
<dbReference type="AlphaFoldDB" id="A0A4Q9DW17"/>
<sequence length="364" mass="40313">MNLVPVKYNFEYERKLKVCFIGAGGHSFRNVYPTFQYAPVDLAAICDSDGDRAAAYARQFGAKAHYTDYNEMFEKEKPDAVFIVTSYHPDGRVQATDIAMDALRAGVHVWMEKPTAASAEEVRQLMLASEQSGRYVMTGLKKMFFPGVAKVKEIISSPEFGTPSSIYVRYPQSMPPFSARADLKNLTSLLDHIYHPGAIIYYLMGKIGKMSYDWEAVNGGSVTNLRFLSGAIGTLHMTAGIAGSSPLERLEVIGQGANVVLENGVHLTYYRKLSGKRPYGRTGSYLVDEQEAPLHWEPEFSLGQLYNKNIFMLGYAPEVLHFCESVLAGQPPQKGTLDASLEIAKLFEAYRTTPEGVVSVVNEA</sequence>
<dbReference type="Pfam" id="PF22725">
    <property type="entry name" value="GFO_IDH_MocA_C3"/>
    <property type="match status" value="1"/>
</dbReference>
<organism evidence="4 5">
    <name type="scientific">Paenibacillus thalictri</name>
    <dbReference type="NCBI Taxonomy" id="2527873"/>
    <lineage>
        <taxon>Bacteria</taxon>
        <taxon>Bacillati</taxon>
        <taxon>Bacillota</taxon>
        <taxon>Bacilli</taxon>
        <taxon>Bacillales</taxon>
        <taxon>Paenibacillaceae</taxon>
        <taxon>Paenibacillus</taxon>
    </lineage>
</organism>
<protein>
    <submittedName>
        <fullName evidence="4">Gfo/Idh/MocA family oxidoreductase</fullName>
    </submittedName>
</protein>
<dbReference type="SUPFAM" id="SSF55347">
    <property type="entry name" value="Glyceraldehyde-3-phosphate dehydrogenase-like, C-terminal domain"/>
    <property type="match status" value="1"/>
</dbReference>
<dbReference type="OrthoDB" id="9792085at2"/>
<dbReference type="GO" id="GO:0000166">
    <property type="term" value="F:nucleotide binding"/>
    <property type="evidence" value="ECO:0007669"/>
    <property type="project" value="InterPro"/>
</dbReference>
<keyword evidence="5" id="KW-1185">Reference proteome</keyword>
<feature type="domain" description="Gfo/Idh/MocA-like oxidoreductase N-terminal" evidence="2">
    <location>
        <begin position="17"/>
        <end position="139"/>
    </location>
</feature>
<dbReference type="GO" id="GO:0016491">
    <property type="term" value="F:oxidoreductase activity"/>
    <property type="evidence" value="ECO:0007669"/>
    <property type="project" value="UniProtKB-KW"/>
</dbReference>
<accession>A0A4Q9DW17</accession>
<dbReference type="InterPro" id="IPR000683">
    <property type="entry name" value="Gfo/Idh/MocA-like_OxRdtase_N"/>
</dbReference>
<dbReference type="EMBL" id="SIRE01000003">
    <property type="protein sequence ID" value="TBL81254.1"/>
    <property type="molecule type" value="Genomic_DNA"/>
</dbReference>
<dbReference type="InterPro" id="IPR036291">
    <property type="entry name" value="NAD(P)-bd_dom_sf"/>
</dbReference>
<keyword evidence="1" id="KW-0560">Oxidoreductase</keyword>
<dbReference type="PANTHER" id="PTHR43818:SF11">
    <property type="entry name" value="BCDNA.GH03377"/>
    <property type="match status" value="1"/>
</dbReference>
<comment type="caution">
    <text evidence="4">The sequence shown here is derived from an EMBL/GenBank/DDBJ whole genome shotgun (WGS) entry which is preliminary data.</text>
</comment>
<gene>
    <name evidence="4" type="ORF">EYB31_03970</name>
</gene>
<dbReference type="InterPro" id="IPR050463">
    <property type="entry name" value="Gfo/Idh/MocA_oxidrdct_glycsds"/>
</dbReference>
<dbReference type="RefSeq" id="WP_131011966.1">
    <property type="nucleotide sequence ID" value="NZ_SIRE01000003.1"/>
</dbReference>
<evidence type="ECO:0000259" key="3">
    <source>
        <dbReference type="Pfam" id="PF22725"/>
    </source>
</evidence>
<reference evidence="4 5" key="1">
    <citation type="submission" date="2019-02" db="EMBL/GenBank/DDBJ databases">
        <title>Paenibacillus sp. nov., isolated from surface-sterilized tissue of Thalictrum simplex L.</title>
        <authorList>
            <person name="Tuo L."/>
        </authorList>
    </citation>
    <scope>NUCLEOTIDE SEQUENCE [LARGE SCALE GENOMIC DNA]</scope>
    <source>
        <strain evidence="4 5">N2SHLJ1</strain>
    </source>
</reference>
<dbReference type="InterPro" id="IPR055170">
    <property type="entry name" value="GFO_IDH_MocA-like_dom"/>
</dbReference>
<dbReference type="Gene3D" id="3.30.360.10">
    <property type="entry name" value="Dihydrodipicolinate Reductase, domain 2"/>
    <property type="match status" value="1"/>
</dbReference>
<dbReference type="PANTHER" id="PTHR43818">
    <property type="entry name" value="BCDNA.GH03377"/>
    <property type="match status" value="1"/>
</dbReference>
<proteinExistence type="predicted"/>
<evidence type="ECO:0000256" key="1">
    <source>
        <dbReference type="ARBA" id="ARBA00023002"/>
    </source>
</evidence>
<dbReference type="SUPFAM" id="SSF51735">
    <property type="entry name" value="NAD(P)-binding Rossmann-fold domains"/>
    <property type="match status" value="1"/>
</dbReference>
<evidence type="ECO:0000313" key="4">
    <source>
        <dbReference type="EMBL" id="TBL81254.1"/>
    </source>
</evidence>